<evidence type="ECO:0000256" key="12">
    <source>
        <dbReference type="ARBA" id="ARBA00029757"/>
    </source>
</evidence>
<dbReference type="InterPro" id="IPR003758">
    <property type="entry name" value="LpxK"/>
</dbReference>
<evidence type="ECO:0000313" key="14">
    <source>
        <dbReference type="EMBL" id="MEQ6291655.1"/>
    </source>
</evidence>
<evidence type="ECO:0000256" key="8">
    <source>
        <dbReference type="ARBA" id="ARBA00022741"/>
    </source>
</evidence>
<comment type="function">
    <text evidence="1 13">Transfers the gamma-phosphate of ATP to the 4'-position of a tetraacyldisaccharide 1-phosphate intermediate (termed DS-1-P) to form tetraacyldisaccharide 1,4'-bis-phosphate (lipid IVA).</text>
</comment>
<evidence type="ECO:0000256" key="10">
    <source>
        <dbReference type="ARBA" id="ARBA00022840"/>
    </source>
</evidence>
<keyword evidence="7 13" id="KW-0808">Transferase</keyword>
<accession>A0ABV1M8F9</accession>
<keyword evidence="11 13" id="KW-0443">Lipid metabolism</keyword>
<dbReference type="PANTHER" id="PTHR42724">
    <property type="entry name" value="TETRAACYLDISACCHARIDE 4'-KINASE"/>
    <property type="match status" value="1"/>
</dbReference>
<dbReference type="PANTHER" id="PTHR42724:SF1">
    <property type="entry name" value="TETRAACYLDISACCHARIDE 4'-KINASE, MITOCHONDRIAL-RELATED"/>
    <property type="match status" value="1"/>
</dbReference>
<dbReference type="HAMAP" id="MF_00409">
    <property type="entry name" value="LpxK"/>
    <property type="match status" value="1"/>
</dbReference>
<evidence type="ECO:0000256" key="7">
    <source>
        <dbReference type="ARBA" id="ARBA00022679"/>
    </source>
</evidence>
<keyword evidence="8 13" id="KW-0547">Nucleotide-binding</keyword>
<comment type="similarity">
    <text evidence="13">Belongs to the LpxK family.</text>
</comment>
<evidence type="ECO:0000256" key="2">
    <source>
        <dbReference type="ARBA" id="ARBA00004870"/>
    </source>
</evidence>
<evidence type="ECO:0000256" key="3">
    <source>
        <dbReference type="ARBA" id="ARBA00012071"/>
    </source>
</evidence>
<keyword evidence="5 13" id="KW-0444">Lipid biosynthesis</keyword>
<dbReference type="RefSeq" id="WP_349588817.1">
    <property type="nucleotide sequence ID" value="NZ_JBEFLD010000007.1"/>
</dbReference>
<keyword evidence="6 13" id="KW-0441">Lipid A biosynthesis</keyword>
<keyword evidence="9 13" id="KW-0418">Kinase</keyword>
<dbReference type="EC" id="2.7.1.130" evidence="3 13"/>
<dbReference type="GO" id="GO:0009029">
    <property type="term" value="F:lipid-A 4'-kinase activity"/>
    <property type="evidence" value="ECO:0007669"/>
    <property type="project" value="UniProtKB-EC"/>
</dbReference>
<comment type="catalytic activity">
    <reaction evidence="13">
        <text>a lipid A disaccharide + ATP = a lipid IVA + ADP + H(+)</text>
        <dbReference type="Rhea" id="RHEA:67840"/>
        <dbReference type="ChEBI" id="CHEBI:15378"/>
        <dbReference type="ChEBI" id="CHEBI:30616"/>
        <dbReference type="ChEBI" id="CHEBI:176343"/>
        <dbReference type="ChEBI" id="CHEBI:176425"/>
        <dbReference type="ChEBI" id="CHEBI:456216"/>
        <dbReference type="EC" id="2.7.1.130"/>
    </reaction>
</comment>
<name>A0ABV1M8F9_9NEIS</name>
<comment type="pathway">
    <text evidence="2 13">Glycolipid biosynthesis; lipid IV(A) biosynthesis; lipid IV(A) from (3R)-3-hydroxytetradecanoyl-[acyl-carrier-protein] and UDP-N-acetyl-alpha-D-glucosamine: step 6/6.</text>
</comment>
<dbReference type="SUPFAM" id="SSF52540">
    <property type="entry name" value="P-loop containing nucleoside triphosphate hydrolases"/>
    <property type="match status" value="1"/>
</dbReference>
<dbReference type="Pfam" id="PF02606">
    <property type="entry name" value="LpxK"/>
    <property type="match status" value="1"/>
</dbReference>
<evidence type="ECO:0000313" key="15">
    <source>
        <dbReference type="Proteomes" id="UP001433638"/>
    </source>
</evidence>
<dbReference type="NCBIfam" id="TIGR00682">
    <property type="entry name" value="lpxK"/>
    <property type="match status" value="1"/>
</dbReference>
<evidence type="ECO:0000256" key="4">
    <source>
        <dbReference type="ARBA" id="ARBA00016436"/>
    </source>
</evidence>
<organism evidence="14 15">
    <name type="scientific">Vogesella oryzagri</name>
    <dbReference type="NCBI Taxonomy" id="3160864"/>
    <lineage>
        <taxon>Bacteria</taxon>
        <taxon>Pseudomonadati</taxon>
        <taxon>Pseudomonadota</taxon>
        <taxon>Betaproteobacteria</taxon>
        <taxon>Neisseriales</taxon>
        <taxon>Chromobacteriaceae</taxon>
        <taxon>Vogesella</taxon>
    </lineage>
</organism>
<evidence type="ECO:0000256" key="13">
    <source>
        <dbReference type="HAMAP-Rule" id="MF_00409"/>
    </source>
</evidence>
<gene>
    <name evidence="13 14" type="primary">lpxK</name>
    <name evidence="14" type="ORF">ABNW52_13635</name>
</gene>
<protein>
    <recommendedName>
        <fullName evidence="4 13">Tetraacyldisaccharide 4'-kinase</fullName>
        <ecNumber evidence="3 13">2.7.1.130</ecNumber>
    </recommendedName>
    <alternativeName>
        <fullName evidence="12 13">Lipid A 4'-kinase</fullName>
    </alternativeName>
</protein>
<comment type="caution">
    <text evidence="14">The sequence shown here is derived from an EMBL/GenBank/DDBJ whole genome shotgun (WGS) entry which is preliminary data.</text>
</comment>
<dbReference type="Proteomes" id="UP001433638">
    <property type="component" value="Unassembled WGS sequence"/>
</dbReference>
<evidence type="ECO:0000256" key="5">
    <source>
        <dbReference type="ARBA" id="ARBA00022516"/>
    </source>
</evidence>
<proteinExistence type="inferred from homology"/>
<feature type="binding site" evidence="13">
    <location>
        <begin position="44"/>
        <end position="51"/>
    </location>
    <ligand>
        <name>ATP</name>
        <dbReference type="ChEBI" id="CHEBI:30616"/>
    </ligand>
</feature>
<reference evidence="14" key="1">
    <citation type="submission" date="2024-06" db="EMBL/GenBank/DDBJ databases">
        <title>Genome sequence of Vogesella sp. MAHUQ-64.</title>
        <authorList>
            <person name="Huq M.A."/>
        </authorList>
    </citation>
    <scope>NUCLEOTIDE SEQUENCE</scope>
    <source>
        <strain evidence="14">MAHUQ-64</strain>
    </source>
</reference>
<evidence type="ECO:0000256" key="6">
    <source>
        <dbReference type="ARBA" id="ARBA00022556"/>
    </source>
</evidence>
<evidence type="ECO:0000256" key="1">
    <source>
        <dbReference type="ARBA" id="ARBA00002274"/>
    </source>
</evidence>
<keyword evidence="10 13" id="KW-0067">ATP-binding</keyword>
<keyword evidence="15" id="KW-1185">Reference proteome</keyword>
<dbReference type="InterPro" id="IPR027417">
    <property type="entry name" value="P-loop_NTPase"/>
</dbReference>
<evidence type="ECO:0000256" key="11">
    <source>
        <dbReference type="ARBA" id="ARBA00023098"/>
    </source>
</evidence>
<evidence type="ECO:0000256" key="9">
    <source>
        <dbReference type="ARBA" id="ARBA00022777"/>
    </source>
</evidence>
<dbReference type="EMBL" id="JBEFLD010000007">
    <property type="protein sequence ID" value="MEQ6291655.1"/>
    <property type="molecule type" value="Genomic_DNA"/>
</dbReference>
<sequence length="321" mass="34269">MTALLALPEGLFALLAAVRRRLFRYGIKRSRALSVPVVVIGNINVGGVGKTPLTLSLLQAFAARGVTVGVISRGYGGSHRQPTEVGRDTPASLVGDEPLLLAATGAPVVVGRDRVAAGEWLLAHHPEVELLLSDDGLQHYALRRTLEIVVIDGERGLGNGHLLPAGPLREPASRLLSVDAIVVNGDNRAGIDWPPQVPLFGQRLLPGAFQHLAGTQPPRQAADFAGLKVVALAGIGNPQRFFDTLRGLGLVLQRTIALPDHHDFVAADIPDDADAVIVTSKDAVKLQCVNHARLWFLPVTAQLQPDLAGWILSRLKELHGR</sequence>